<reference evidence="1" key="1">
    <citation type="journal article" date="2011" name="PLoS Biol.">
        <title>Gene gain and loss during evolution of obligate parasitism in the white rust pathogen of Arabidopsis thaliana.</title>
        <authorList>
            <person name="Kemen E."/>
            <person name="Gardiner A."/>
            <person name="Schultz-Larsen T."/>
            <person name="Kemen A.C."/>
            <person name="Balmuth A.L."/>
            <person name="Robert-Seilaniantz A."/>
            <person name="Bailey K."/>
            <person name="Holub E."/>
            <person name="Studholme D.J."/>
            <person name="Maclean D."/>
            <person name="Jones J.D."/>
        </authorList>
    </citation>
    <scope>NUCLEOTIDE SEQUENCE</scope>
</reference>
<dbReference type="AlphaFoldDB" id="F0WSY7"/>
<name>F0WSY7_9STRA</name>
<accession>F0WSY7</accession>
<proteinExistence type="predicted"/>
<organism evidence="1">
    <name type="scientific">Albugo laibachii Nc14</name>
    <dbReference type="NCBI Taxonomy" id="890382"/>
    <lineage>
        <taxon>Eukaryota</taxon>
        <taxon>Sar</taxon>
        <taxon>Stramenopiles</taxon>
        <taxon>Oomycota</taxon>
        <taxon>Peronosporomycetes</taxon>
        <taxon>Albuginales</taxon>
        <taxon>Albuginaceae</taxon>
        <taxon>Albugo</taxon>
    </lineage>
</organism>
<dbReference type="EMBL" id="FR824286">
    <property type="protein sequence ID" value="CCA24471.1"/>
    <property type="molecule type" value="Genomic_DNA"/>
</dbReference>
<protein>
    <submittedName>
        <fullName evidence="1">AlNc14C241G9476 protein</fullName>
    </submittedName>
</protein>
<dbReference type="HOGENOM" id="CLU_2325080_0_0_1"/>
<gene>
    <name evidence="1" type="primary">AlNc14C241G9476</name>
    <name evidence="1" type="ORF">ALNC14_106150</name>
</gene>
<sequence length="99" mass="11170">MVTPDWMDKIPIIVLFTQMVAKQLQLQSEFPDDADIHPLESEIVMLLLFVDIFLGKAVCSNSNALAPRRVTEGCVCLCFVIDLSPFYPKVFILSDCKYA</sequence>
<reference evidence="1" key="2">
    <citation type="submission" date="2011-02" db="EMBL/GenBank/DDBJ databases">
        <authorList>
            <person name="MacLean D."/>
        </authorList>
    </citation>
    <scope>NUCLEOTIDE SEQUENCE</scope>
</reference>
<evidence type="ECO:0000313" key="1">
    <source>
        <dbReference type="EMBL" id="CCA24471.1"/>
    </source>
</evidence>